<feature type="active site" description="Proton acceptor" evidence="8">
    <location>
        <position position="257"/>
    </location>
</feature>
<dbReference type="OrthoDB" id="9776281at2"/>
<feature type="binding site" evidence="8">
    <location>
        <position position="90"/>
    </location>
    <ligand>
        <name>ATP</name>
        <dbReference type="ChEBI" id="CHEBI:30616"/>
    </ligand>
</feature>
<gene>
    <name evidence="8" type="primary">ydiU</name>
    <name evidence="8" type="synonym">selO</name>
    <name evidence="9" type="ORF">BI198_09225</name>
</gene>
<dbReference type="HAMAP" id="MF_00692">
    <property type="entry name" value="SelO"/>
    <property type="match status" value="1"/>
</dbReference>
<keyword evidence="7 8" id="KW-0460">Magnesium</keyword>
<keyword evidence="5 8" id="KW-0547">Nucleotide-binding</keyword>
<keyword evidence="6 8" id="KW-0067">ATP-binding</keyword>
<evidence type="ECO:0000256" key="7">
    <source>
        <dbReference type="ARBA" id="ARBA00022842"/>
    </source>
</evidence>
<keyword evidence="4 8" id="KW-0479">Metal-binding</keyword>
<keyword evidence="3 8" id="KW-0548">Nucleotidyltransferase</keyword>
<comment type="caution">
    <text evidence="9">The sequence shown here is derived from an EMBL/GenBank/DDBJ whole genome shotgun (WGS) entry which is preliminary data.</text>
</comment>
<keyword evidence="2 8" id="KW-0808">Transferase</keyword>
<dbReference type="GO" id="GO:0005524">
    <property type="term" value="F:ATP binding"/>
    <property type="evidence" value="ECO:0007669"/>
    <property type="project" value="UniProtKB-UniRule"/>
</dbReference>
<comment type="catalytic activity">
    <reaction evidence="8">
        <text>L-threonyl-[protein] + ATP = 3-O-(5'-adenylyl)-L-threonyl-[protein] + diphosphate</text>
        <dbReference type="Rhea" id="RHEA:54292"/>
        <dbReference type="Rhea" id="RHEA-COMP:11060"/>
        <dbReference type="Rhea" id="RHEA-COMP:13847"/>
        <dbReference type="ChEBI" id="CHEBI:30013"/>
        <dbReference type="ChEBI" id="CHEBI:30616"/>
        <dbReference type="ChEBI" id="CHEBI:33019"/>
        <dbReference type="ChEBI" id="CHEBI:138113"/>
        <dbReference type="EC" id="2.7.7.108"/>
    </reaction>
</comment>
<dbReference type="EC" id="2.7.7.-" evidence="8"/>
<dbReference type="GO" id="GO:0070733">
    <property type="term" value="F:AMPylase activity"/>
    <property type="evidence" value="ECO:0007669"/>
    <property type="project" value="UniProtKB-EC"/>
</dbReference>
<feature type="binding site" evidence="8">
    <location>
        <position position="87"/>
    </location>
    <ligand>
        <name>ATP</name>
        <dbReference type="ChEBI" id="CHEBI:30616"/>
    </ligand>
</feature>
<evidence type="ECO:0000256" key="1">
    <source>
        <dbReference type="ARBA" id="ARBA00009747"/>
    </source>
</evidence>
<evidence type="ECO:0000256" key="8">
    <source>
        <dbReference type="HAMAP-Rule" id="MF_00692"/>
    </source>
</evidence>
<name>A0A1E7Q699_9GAMM</name>
<sequence>MNDFKVDNSLARLGKPFSEASMPTVVPAPQWIAFNSSLAQQLQLPEQYWQTDAGLNLFSGNNLPEWATPAAHAYAGHQFGHFVPQLGDGRALLLAEVIDRDGKRVDMQLKGAGTTPFSRRGDGRSPLGPVLREYLISEAMHALGIPSTRALAAVITGDWVQRDTAEPGAILTRIASSHIRVGSFQYIAHRGANHQAQNGEQTELKTFADYVIKRHYPECLSQANPYLAFLTAVIDNQAKLIANWMSIGFIHGVMNTDNMTISGETIDYGPCAFMDSFNPAQVYSYIDSQGRYAWGNQPKIASWNLARFAETLLPLIAEQREQAIELASAAVQSFGQRNEAYFLQLMAKKIGLQQVTADDEGLIAGFLQLLHSNTVDFSQGFRLLSQSVTDSNSGTITLMTDKAAWQHWASAWQQRLAVQGLDLSQVQANMDATNPAIIPRNHIIAKVIQQATTDGDLRLFNQLKQALATPFELKPDDAFLAAPPSDKEQIKNTFCGT</sequence>
<comment type="catalytic activity">
    <reaction evidence="8">
        <text>L-seryl-[protein] + ATP = 3-O-(5'-adenylyl)-L-seryl-[protein] + diphosphate</text>
        <dbReference type="Rhea" id="RHEA:58120"/>
        <dbReference type="Rhea" id="RHEA-COMP:9863"/>
        <dbReference type="Rhea" id="RHEA-COMP:15073"/>
        <dbReference type="ChEBI" id="CHEBI:29999"/>
        <dbReference type="ChEBI" id="CHEBI:30616"/>
        <dbReference type="ChEBI" id="CHEBI:33019"/>
        <dbReference type="ChEBI" id="CHEBI:142516"/>
        <dbReference type="EC" id="2.7.7.108"/>
    </reaction>
</comment>
<feature type="binding site" evidence="8">
    <location>
        <position position="267"/>
    </location>
    <ligand>
        <name>ATP</name>
        <dbReference type="ChEBI" id="CHEBI:30616"/>
    </ligand>
</feature>
<comment type="catalytic activity">
    <reaction evidence="8">
        <text>L-tyrosyl-[protein] + UTP = O-(5'-uridylyl)-L-tyrosyl-[protein] + diphosphate</text>
        <dbReference type="Rhea" id="RHEA:83887"/>
        <dbReference type="Rhea" id="RHEA-COMP:10136"/>
        <dbReference type="Rhea" id="RHEA-COMP:20238"/>
        <dbReference type="ChEBI" id="CHEBI:33019"/>
        <dbReference type="ChEBI" id="CHEBI:46398"/>
        <dbReference type="ChEBI" id="CHEBI:46858"/>
        <dbReference type="ChEBI" id="CHEBI:90602"/>
    </reaction>
</comment>
<dbReference type="GO" id="GO:0000287">
    <property type="term" value="F:magnesium ion binding"/>
    <property type="evidence" value="ECO:0007669"/>
    <property type="project" value="UniProtKB-UniRule"/>
</dbReference>
<evidence type="ECO:0000256" key="6">
    <source>
        <dbReference type="ARBA" id="ARBA00022840"/>
    </source>
</evidence>
<feature type="binding site" evidence="8">
    <location>
        <position position="173"/>
    </location>
    <ligand>
        <name>ATP</name>
        <dbReference type="ChEBI" id="CHEBI:30616"/>
    </ligand>
</feature>
<dbReference type="EC" id="2.7.7.108" evidence="8"/>
<comment type="function">
    <text evidence="8">Nucleotidyltransferase involved in the post-translational modification of proteins. It can catalyze the addition of adenosine monophosphate (AMP) or uridine monophosphate (UMP) to a protein, resulting in modifications known as AMPylation and UMPylation.</text>
</comment>
<evidence type="ECO:0000256" key="2">
    <source>
        <dbReference type="ARBA" id="ARBA00022679"/>
    </source>
</evidence>
<evidence type="ECO:0000256" key="4">
    <source>
        <dbReference type="ARBA" id="ARBA00022723"/>
    </source>
</evidence>
<feature type="binding site" evidence="8">
    <location>
        <position position="180"/>
    </location>
    <ligand>
        <name>ATP</name>
        <dbReference type="ChEBI" id="CHEBI:30616"/>
    </ligand>
</feature>
<feature type="binding site" evidence="8">
    <location>
        <position position="123"/>
    </location>
    <ligand>
        <name>ATP</name>
        <dbReference type="ChEBI" id="CHEBI:30616"/>
    </ligand>
</feature>
<comment type="similarity">
    <text evidence="1 8">Belongs to the SELO family.</text>
</comment>
<dbReference type="NCBIfam" id="NF000658">
    <property type="entry name" value="PRK00029.1"/>
    <property type="match status" value="1"/>
</dbReference>
<comment type="catalytic activity">
    <reaction evidence="8">
        <text>L-histidyl-[protein] + UTP = N(tele)-(5'-uridylyl)-L-histidyl-[protein] + diphosphate</text>
        <dbReference type="Rhea" id="RHEA:83891"/>
        <dbReference type="Rhea" id="RHEA-COMP:9745"/>
        <dbReference type="Rhea" id="RHEA-COMP:20239"/>
        <dbReference type="ChEBI" id="CHEBI:29979"/>
        <dbReference type="ChEBI" id="CHEBI:33019"/>
        <dbReference type="ChEBI" id="CHEBI:46398"/>
        <dbReference type="ChEBI" id="CHEBI:233474"/>
    </reaction>
</comment>
<comment type="cofactor">
    <cofactor evidence="8">
        <name>Mg(2+)</name>
        <dbReference type="ChEBI" id="CHEBI:18420"/>
    </cofactor>
    <cofactor evidence="8">
        <name>Mn(2+)</name>
        <dbReference type="ChEBI" id="CHEBI:29035"/>
    </cofactor>
</comment>
<proteinExistence type="inferred from homology"/>
<feature type="binding site" evidence="8">
    <location>
        <position position="89"/>
    </location>
    <ligand>
        <name>ATP</name>
        <dbReference type="ChEBI" id="CHEBI:30616"/>
    </ligand>
</feature>
<accession>A0A1E7Q699</accession>
<comment type="catalytic activity">
    <reaction evidence="8">
        <text>L-seryl-[protein] + UTP = O-(5'-uridylyl)-L-seryl-[protein] + diphosphate</text>
        <dbReference type="Rhea" id="RHEA:64604"/>
        <dbReference type="Rhea" id="RHEA-COMP:9863"/>
        <dbReference type="Rhea" id="RHEA-COMP:16635"/>
        <dbReference type="ChEBI" id="CHEBI:29999"/>
        <dbReference type="ChEBI" id="CHEBI:33019"/>
        <dbReference type="ChEBI" id="CHEBI:46398"/>
        <dbReference type="ChEBI" id="CHEBI:156051"/>
    </reaction>
</comment>
<dbReference type="InterPro" id="IPR003846">
    <property type="entry name" value="SelO"/>
</dbReference>
<evidence type="ECO:0000256" key="3">
    <source>
        <dbReference type="ARBA" id="ARBA00022695"/>
    </source>
</evidence>
<evidence type="ECO:0000313" key="10">
    <source>
        <dbReference type="Proteomes" id="UP000242258"/>
    </source>
</evidence>
<dbReference type="Proteomes" id="UP000242258">
    <property type="component" value="Unassembled WGS sequence"/>
</dbReference>
<dbReference type="GO" id="GO:0030145">
    <property type="term" value="F:manganese ion binding"/>
    <property type="evidence" value="ECO:0007669"/>
    <property type="project" value="UniProtKB-UniRule"/>
</dbReference>
<feature type="binding site" evidence="8">
    <location>
        <position position="258"/>
    </location>
    <ligand>
        <name>Mg(2+)</name>
        <dbReference type="ChEBI" id="CHEBI:18420"/>
    </ligand>
</feature>
<evidence type="ECO:0000313" key="9">
    <source>
        <dbReference type="EMBL" id="OEY69722.1"/>
    </source>
</evidence>
<dbReference type="PANTHER" id="PTHR32057">
    <property type="entry name" value="PROTEIN ADENYLYLTRANSFERASE SELO, MITOCHONDRIAL"/>
    <property type="match status" value="1"/>
</dbReference>
<dbReference type="STRING" id="1628148.BI198_09225"/>
<dbReference type="EMBL" id="MKEK01000001">
    <property type="protein sequence ID" value="OEY69722.1"/>
    <property type="molecule type" value="Genomic_DNA"/>
</dbReference>
<evidence type="ECO:0000256" key="5">
    <source>
        <dbReference type="ARBA" id="ARBA00022741"/>
    </source>
</evidence>
<feature type="binding site" evidence="8">
    <location>
        <position position="110"/>
    </location>
    <ligand>
        <name>ATP</name>
        <dbReference type="ChEBI" id="CHEBI:30616"/>
    </ligand>
</feature>
<dbReference type="AlphaFoldDB" id="A0A1E7Q699"/>
<dbReference type="RefSeq" id="WP_070049292.1">
    <property type="nucleotide sequence ID" value="NZ_CBCSDO010000004.1"/>
</dbReference>
<organism evidence="9 10">
    <name type="scientific">Rheinheimera salexigens</name>
    <dbReference type="NCBI Taxonomy" id="1628148"/>
    <lineage>
        <taxon>Bacteria</taxon>
        <taxon>Pseudomonadati</taxon>
        <taxon>Pseudomonadota</taxon>
        <taxon>Gammaproteobacteria</taxon>
        <taxon>Chromatiales</taxon>
        <taxon>Chromatiaceae</taxon>
        <taxon>Rheinheimera</taxon>
    </lineage>
</organism>
<reference evidence="10" key="1">
    <citation type="submission" date="2016-09" db="EMBL/GenBank/DDBJ databases">
        <authorList>
            <person name="Wan X."/>
            <person name="Hou S."/>
        </authorList>
    </citation>
    <scope>NUCLEOTIDE SEQUENCE [LARGE SCALE GENOMIC DNA]</scope>
    <source>
        <strain evidence="10">KH87</strain>
    </source>
</reference>
<keyword evidence="8" id="KW-0464">Manganese</keyword>
<protein>
    <recommendedName>
        <fullName evidence="8">Protein nucleotidyltransferase YdiU</fullName>
        <ecNumber evidence="8">2.7.7.-</ecNumber>
    </recommendedName>
    <alternativeName>
        <fullName evidence="8">Protein adenylyltransferase YdiU</fullName>
        <ecNumber evidence="8">2.7.7.108</ecNumber>
    </alternativeName>
    <alternativeName>
        <fullName evidence="8">Protein uridylyltransferase YdiU</fullName>
        <ecNumber evidence="8">2.7.7.-</ecNumber>
    </alternativeName>
</protein>
<feature type="binding site" evidence="8">
    <location>
        <position position="122"/>
    </location>
    <ligand>
        <name>ATP</name>
        <dbReference type="ChEBI" id="CHEBI:30616"/>
    </ligand>
</feature>
<dbReference type="Pfam" id="PF02696">
    <property type="entry name" value="SelO"/>
    <property type="match status" value="1"/>
</dbReference>
<dbReference type="PANTHER" id="PTHR32057:SF14">
    <property type="entry name" value="PROTEIN ADENYLYLTRANSFERASE SELO, MITOCHONDRIAL"/>
    <property type="match status" value="1"/>
</dbReference>
<feature type="binding site" evidence="8">
    <location>
        <position position="267"/>
    </location>
    <ligand>
        <name>Mg(2+)</name>
        <dbReference type="ChEBI" id="CHEBI:18420"/>
    </ligand>
</feature>
<keyword evidence="10" id="KW-1185">Reference proteome</keyword>
<comment type="catalytic activity">
    <reaction evidence="8">
        <text>L-tyrosyl-[protein] + ATP = O-(5'-adenylyl)-L-tyrosyl-[protein] + diphosphate</text>
        <dbReference type="Rhea" id="RHEA:54288"/>
        <dbReference type="Rhea" id="RHEA-COMP:10136"/>
        <dbReference type="Rhea" id="RHEA-COMP:13846"/>
        <dbReference type="ChEBI" id="CHEBI:30616"/>
        <dbReference type="ChEBI" id="CHEBI:33019"/>
        <dbReference type="ChEBI" id="CHEBI:46858"/>
        <dbReference type="ChEBI" id="CHEBI:83624"/>
        <dbReference type="EC" id="2.7.7.108"/>
    </reaction>
</comment>